<dbReference type="Pfam" id="PF26640">
    <property type="entry name" value="DUF8212"/>
    <property type="match status" value="1"/>
</dbReference>
<evidence type="ECO:0008006" key="5">
    <source>
        <dbReference type="Google" id="ProtNLM"/>
    </source>
</evidence>
<proteinExistence type="predicted"/>
<dbReference type="PANTHER" id="PTHR10622">
    <property type="entry name" value="HET DOMAIN-CONTAINING PROTEIN"/>
    <property type="match status" value="1"/>
</dbReference>
<evidence type="ECO:0000259" key="2">
    <source>
        <dbReference type="Pfam" id="PF26640"/>
    </source>
</evidence>
<organism evidence="3 4">
    <name type="scientific">Sporothrix bragantina</name>
    <dbReference type="NCBI Taxonomy" id="671064"/>
    <lineage>
        <taxon>Eukaryota</taxon>
        <taxon>Fungi</taxon>
        <taxon>Dikarya</taxon>
        <taxon>Ascomycota</taxon>
        <taxon>Pezizomycotina</taxon>
        <taxon>Sordariomycetes</taxon>
        <taxon>Sordariomycetidae</taxon>
        <taxon>Ophiostomatales</taxon>
        <taxon>Ophiostomataceae</taxon>
        <taxon>Sporothrix</taxon>
    </lineage>
</organism>
<feature type="domain" description="Heterokaryon incompatibility" evidence="1">
    <location>
        <begin position="39"/>
        <end position="132"/>
    </location>
</feature>
<dbReference type="InterPro" id="IPR058525">
    <property type="entry name" value="DUF8212"/>
</dbReference>
<evidence type="ECO:0000313" key="4">
    <source>
        <dbReference type="Proteomes" id="UP001642406"/>
    </source>
</evidence>
<feature type="domain" description="DUF8212" evidence="2">
    <location>
        <begin position="249"/>
        <end position="304"/>
    </location>
</feature>
<gene>
    <name evidence="3" type="ORF">SBRCBS47491_005414</name>
</gene>
<name>A0ABP0BX43_9PEZI</name>
<dbReference type="Pfam" id="PF06985">
    <property type="entry name" value="HET"/>
    <property type="match status" value="1"/>
</dbReference>
<dbReference type="Proteomes" id="UP001642406">
    <property type="component" value="Unassembled WGS sequence"/>
</dbReference>
<evidence type="ECO:0000313" key="3">
    <source>
        <dbReference type="EMBL" id="CAK7224042.1"/>
    </source>
</evidence>
<dbReference type="PANTHER" id="PTHR10622:SF10">
    <property type="entry name" value="HET DOMAIN-CONTAINING PROTEIN"/>
    <property type="match status" value="1"/>
</dbReference>
<protein>
    <recommendedName>
        <fullName evidence="5">Heterokaryon incompatibility domain-containing protein</fullName>
    </recommendedName>
</protein>
<dbReference type="EMBL" id="CAWUHC010000047">
    <property type="protein sequence ID" value="CAK7224042.1"/>
    <property type="molecule type" value="Genomic_DNA"/>
</dbReference>
<comment type="caution">
    <text evidence="3">The sequence shown here is derived from an EMBL/GenBank/DDBJ whole genome shotgun (WGS) entry which is preliminary data.</text>
</comment>
<accession>A0ABP0BX43</accession>
<evidence type="ECO:0000259" key="1">
    <source>
        <dbReference type="Pfam" id="PF06985"/>
    </source>
</evidence>
<reference evidence="3 4" key="1">
    <citation type="submission" date="2024-01" db="EMBL/GenBank/DDBJ databases">
        <authorList>
            <person name="Allen C."/>
            <person name="Tagirdzhanova G."/>
        </authorList>
    </citation>
    <scope>NUCLEOTIDE SEQUENCE [LARGE SCALE GENOMIC DNA]</scope>
</reference>
<dbReference type="InterPro" id="IPR010730">
    <property type="entry name" value="HET"/>
</dbReference>
<sequence>MRLLDTASLQVVHFLESSRNNTQLGAELNDHSTLAVPRYAILSHTWEEDEVTFQDMARAEEDEAVRQKKGYKKIEKSCELARGEGLEYIWIDTCCIDKTNSTELFEAINSMFNWYRNAWVCYVYLADAFGDSVVYKNPRRMHVDMYRWYSRGWTLQELVASRNISFYNEYWNSMGTKAEHILEIAKGTGIDPATLAAGADLEDHLSRISVARRMHWLAYRETTRPEDLAYCMLGIFGIHMPVLYGEGDRAFLRLQEELLKSIDDQSLFAWKEDDSLDYYRDDYGDSFRRWGLLARSPADFRVASSVARFRDTRSQRPTVLSTNRGIQTTFLMCQDRSYTSGVLYLAILDCHIGRVPGVYAGIRLKRMTNKDEFVRVDTPQLLQFCAADPHTGSQSLSGFDHSQDQAALWELRFRTLHTDWTPRTIFVKQDFPAPPPPGLWLVPPPGNARPKGPQGSIRIVDVYPKHQWDADTWTVQPTQIDYWAGIAAAWMIRLGSEKFAVAAGGLPDHSSLHESLHASLQPWCRVLPLNIFPDLAAYAAGARAMESAVLEIGMTARVERTNLYGQEMFVVRLAMENM</sequence>
<keyword evidence="4" id="KW-1185">Reference proteome</keyword>